<keyword evidence="7" id="KW-1185">Reference proteome</keyword>
<dbReference type="Gene3D" id="3.90.79.10">
    <property type="entry name" value="Nucleoside Triphosphate Pyrophosphohydrolase"/>
    <property type="match status" value="1"/>
</dbReference>
<dbReference type="InterPro" id="IPR020084">
    <property type="entry name" value="NUDIX_hydrolase_CS"/>
</dbReference>
<dbReference type="GeneID" id="53316208"/>
<organism evidence="6 7">
    <name type="scientific">Haematospirillum jordaniae</name>
    <dbReference type="NCBI Taxonomy" id="1549855"/>
    <lineage>
        <taxon>Bacteria</taxon>
        <taxon>Pseudomonadati</taxon>
        <taxon>Pseudomonadota</taxon>
        <taxon>Alphaproteobacteria</taxon>
        <taxon>Rhodospirillales</taxon>
        <taxon>Novispirillaceae</taxon>
        <taxon>Haematospirillum</taxon>
    </lineage>
</organism>
<dbReference type="PROSITE" id="PS00893">
    <property type="entry name" value="NUDIX_BOX"/>
    <property type="match status" value="1"/>
</dbReference>
<comment type="cofactor">
    <cofactor evidence="2">
        <name>Mg(2+)</name>
        <dbReference type="ChEBI" id="CHEBI:18420"/>
    </cofactor>
</comment>
<dbReference type="EC" id="3.6.1.-" evidence="4"/>
<dbReference type="OrthoDB" id="9816040at2"/>
<dbReference type="CDD" id="cd03671">
    <property type="entry name" value="NUDIX_Ap4A_hydrolase_plant_like"/>
    <property type="match status" value="1"/>
</dbReference>
<dbReference type="PRINTS" id="PR00502">
    <property type="entry name" value="NUDIXFAMILY"/>
</dbReference>
<dbReference type="GO" id="GO:0019693">
    <property type="term" value="P:ribose phosphate metabolic process"/>
    <property type="evidence" value="ECO:0007669"/>
    <property type="project" value="TreeGrafter"/>
</dbReference>
<comment type="cofactor">
    <cofactor evidence="4">
        <name>a divalent metal cation</name>
        <dbReference type="ChEBI" id="CHEBI:60240"/>
    </cofactor>
</comment>
<reference evidence="6 7" key="1">
    <citation type="submission" date="2016-02" db="EMBL/GenBank/DDBJ databases">
        <title>Complete Genome of H5569, the type strain of the newly described species Haematospirillium jordaniae.</title>
        <authorList>
            <person name="Nicholson A.C."/>
            <person name="Humrighouse B.W."/>
            <person name="Loparov V."/>
            <person name="McQuiston J.R."/>
        </authorList>
    </citation>
    <scope>NUCLEOTIDE SEQUENCE [LARGE SCALE GENOMIC DNA]</scope>
    <source>
        <strain evidence="6 7">H5569</strain>
    </source>
</reference>
<dbReference type="Pfam" id="PF00293">
    <property type="entry name" value="NUDIX"/>
    <property type="match status" value="1"/>
</dbReference>
<evidence type="ECO:0000313" key="6">
    <source>
        <dbReference type="EMBL" id="AMW34402.1"/>
    </source>
</evidence>
<dbReference type="SUPFAM" id="SSF55811">
    <property type="entry name" value="Nudix"/>
    <property type="match status" value="1"/>
</dbReference>
<dbReference type="EMBL" id="CP014525">
    <property type="protein sequence ID" value="AMW34402.1"/>
    <property type="molecule type" value="Genomic_DNA"/>
</dbReference>
<comment type="similarity">
    <text evidence="4">Belongs to the Nudix hydrolase family. RppH subfamily.</text>
</comment>
<dbReference type="STRING" id="1549855.AY555_03475"/>
<evidence type="ECO:0000256" key="1">
    <source>
        <dbReference type="ARBA" id="ARBA00001936"/>
    </source>
</evidence>
<dbReference type="AlphaFoldDB" id="A0A143DCF4"/>
<gene>
    <name evidence="4" type="primary">rppH</name>
    <name evidence="4" type="synonym">nudH</name>
    <name evidence="6" type="ORF">AY555_03475</name>
</gene>
<comment type="cofactor">
    <cofactor evidence="1">
        <name>Mn(2+)</name>
        <dbReference type="ChEBI" id="CHEBI:29035"/>
    </cofactor>
</comment>
<dbReference type="RefSeq" id="WP_066133508.1">
    <property type="nucleotide sequence ID" value="NZ_CP014525.1"/>
</dbReference>
<dbReference type="PANTHER" id="PTHR11839:SF22">
    <property type="entry name" value="NUDIX HYDROLASE 26, CHLOROPLASTIC"/>
    <property type="match status" value="1"/>
</dbReference>
<dbReference type="NCBIfam" id="NF001938">
    <property type="entry name" value="PRK00714.1-5"/>
    <property type="match status" value="1"/>
</dbReference>
<comment type="function">
    <text evidence="4">Accelerates the degradation of transcripts by removing pyrophosphate from the 5'-end of triphosphorylated RNA, leading to a more labile monophosphorylated state that can stimulate subsequent ribonuclease cleavage.</text>
</comment>
<dbReference type="GO" id="GO:0034432">
    <property type="term" value="F:bis(5'-adenosyl)-pentaphosphatase activity"/>
    <property type="evidence" value="ECO:0007669"/>
    <property type="project" value="TreeGrafter"/>
</dbReference>
<protein>
    <recommendedName>
        <fullName evidence="4">RNA pyrophosphohydrolase</fullName>
        <ecNumber evidence="4">3.6.1.-</ecNumber>
    </recommendedName>
    <alternativeName>
        <fullName evidence="4">(Di)nucleoside polyphosphate hydrolase</fullName>
    </alternativeName>
</protein>
<feature type="domain" description="Nudix hydrolase" evidence="5">
    <location>
        <begin position="10"/>
        <end position="152"/>
    </location>
</feature>
<evidence type="ECO:0000256" key="4">
    <source>
        <dbReference type="HAMAP-Rule" id="MF_00298"/>
    </source>
</evidence>
<dbReference type="HAMAP" id="MF_00298">
    <property type="entry name" value="Nudix_RppH"/>
    <property type="match status" value="1"/>
</dbReference>
<proteinExistence type="inferred from homology"/>
<dbReference type="InterPro" id="IPR015797">
    <property type="entry name" value="NUDIX_hydrolase-like_dom_sf"/>
</dbReference>
<evidence type="ECO:0000256" key="2">
    <source>
        <dbReference type="ARBA" id="ARBA00001946"/>
    </source>
</evidence>
<dbReference type="PROSITE" id="PS51462">
    <property type="entry name" value="NUDIX"/>
    <property type="match status" value="1"/>
</dbReference>
<dbReference type="InterPro" id="IPR000086">
    <property type="entry name" value="NUDIX_hydrolase_dom"/>
</dbReference>
<evidence type="ECO:0000313" key="7">
    <source>
        <dbReference type="Proteomes" id="UP000076066"/>
    </source>
</evidence>
<evidence type="ECO:0000259" key="5">
    <source>
        <dbReference type="PROSITE" id="PS51462"/>
    </source>
</evidence>
<dbReference type="KEGG" id="hjo:AY555_03475"/>
<dbReference type="NCBIfam" id="NF001936">
    <property type="entry name" value="PRK00714.1-3"/>
    <property type="match status" value="1"/>
</dbReference>
<evidence type="ECO:0000256" key="3">
    <source>
        <dbReference type="ARBA" id="ARBA00022801"/>
    </source>
</evidence>
<dbReference type="Proteomes" id="UP000076066">
    <property type="component" value="Chromosome"/>
</dbReference>
<name>A0A143DCF4_9PROT</name>
<dbReference type="InterPro" id="IPR020476">
    <property type="entry name" value="Nudix_hydrolase"/>
</dbReference>
<accession>A0A143DCF4</accession>
<dbReference type="PANTHER" id="PTHR11839">
    <property type="entry name" value="UDP/ADP-SUGAR PYROPHOSPHATASE"/>
    <property type="match status" value="1"/>
</dbReference>
<dbReference type="InterPro" id="IPR022927">
    <property type="entry name" value="RppH"/>
</dbReference>
<keyword evidence="3 4" id="KW-0378">Hydrolase</keyword>
<sequence>MTPSLKTDLPWRPCAGIMLVNQRNEVFVARRLDTEQNAWQMPQGGIDRGEDPRDAALRELKEEIGTNKAEIIAEMKEWVRYDLPNDLIGKVWKGRWRGQEQKWFLMRFTGHDRDICLDTEHPEFSDWRWVPLRDVPDLVVPFKQAIYRQVCAAFAPHLA</sequence>
<feature type="short sequence motif" description="Nudix box" evidence="4">
    <location>
        <begin position="44"/>
        <end position="65"/>
    </location>
</feature>
<dbReference type="GO" id="GO:0006753">
    <property type="term" value="P:nucleoside phosphate metabolic process"/>
    <property type="evidence" value="ECO:0007669"/>
    <property type="project" value="TreeGrafter"/>
</dbReference>
<dbReference type="GO" id="GO:0008893">
    <property type="term" value="F:guanosine-3',5'-bis(diphosphate) 3'-diphosphatase activity"/>
    <property type="evidence" value="ECO:0007669"/>
    <property type="project" value="TreeGrafter"/>
</dbReference>